<dbReference type="Gene3D" id="3.40.630.30">
    <property type="match status" value="1"/>
</dbReference>
<protein>
    <submittedName>
        <fullName evidence="2">GCN5-like N-acetyltransferase</fullName>
    </submittedName>
</protein>
<dbReference type="SUPFAM" id="SSF55729">
    <property type="entry name" value="Acyl-CoA N-acyltransferases (Nat)"/>
    <property type="match status" value="1"/>
</dbReference>
<evidence type="ECO:0000313" key="2">
    <source>
        <dbReference type="EMBL" id="EMI55981.1"/>
    </source>
</evidence>
<dbReference type="InterPro" id="IPR000182">
    <property type="entry name" value="GNAT_dom"/>
</dbReference>
<keyword evidence="2" id="KW-0808">Transferase</keyword>
<organism evidence="2 3">
    <name type="scientific">Rhodopirellula sallentina SM41</name>
    <dbReference type="NCBI Taxonomy" id="1263870"/>
    <lineage>
        <taxon>Bacteria</taxon>
        <taxon>Pseudomonadati</taxon>
        <taxon>Planctomycetota</taxon>
        <taxon>Planctomycetia</taxon>
        <taxon>Pirellulales</taxon>
        <taxon>Pirellulaceae</taxon>
        <taxon>Rhodopirellula</taxon>
    </lineage>
</organism>
<evidence type="ECO:0000259" key="1">
    <source>
        <dbReference type="PROSITE" id="PS51186"/>
    </source>
</evidence>
<gene>
    <name evidence="2" type="ORF">RSSM_02581</name>
</gene>
<name>M5UDP9_9BACT</name>
<dbReference type="OrthoDB" id="9797178at2"/>
<dbReference type="PROSITE" id="PS51186">
    <property type="entry name" value="GNAT"/>
    <property type="match status" value="1"/>
</dbReference>
<proteinExistence type="predicted"/>
<dbReference type="Proteomes" id="UP000011885">
    <property type="component" value="Unassembled WGS sequence"/>
</dbReference>
<sequence length="172" mass="18492">MDVSIRCECEADQQAIHTLHRDAFECEDEANLVDALREGNHVSVSLVAETEGKVVGHILFSPVKIIADETSIDAVSLSPMAVCPKYQGLGIGGRLVRAGLDACRERGESIVVVLGHADYYPRFGFSAELAEPLQSPFGGGPAWMALELTPGALDGVQGHVRYAPPFRIFEAT</sequence>
<dbReference type="RefSeq" id="WP_008678500.1">
    <property type="nucleotide sequence ID" value="NZ_ANOH01000182.1"/>
</dbReference>
<dbReference type="PANTHER" id="PTHR43617">
    <property type="entry name" value="L-AMINO ACID N-ACETYLTRANSFERASE"/>
    <property type="match status" value="1"/>
</dbReference>
<dbReference type="GO" id="GO:0016747">
    <property type="term" value="F:acyltransferase activity, transferring groups other than amino-acyl groups"/>
    <property type="evidence" value="ECO:0007669"/>
    <property type="project" value="InterPro"/>
</dbReference>
<dbReference type="Pfam" id="PF13527">
    <property type="entry name" value="Acetyltransf_9"/>
    <property type="match status" value="1"/>
</dbReference>
<dbReference type="PATRIC" id="fig|1263870.3.peg.2744"/>
<evidence type="ECO:0000313" key="3">
    <source>
        <dbReference type="Proteomes" id="UP000011885"/>
    </source>
</evidence>
<comment type="caution">
    <text evidence="2">The sequence shown here is derived from an EMBL/GenBank/DDBJ whole genome shotgun (WGS) entry which is preliminary data.</text>
</comment>
<dbReference type="AlphaFoldDB" id="M5UDP9"/>
<dbReference type="CDD" id="cd04301">
    <property type="entry name" value="NAT_SF"/>
    <property type="match status" value="1"/>
</dbReference>
<dbReference type="InterPro" id="IPR050276">
    <property type="entry name" value="MshD_Acetyltransferase"/>
</dbReference>
<dbReference type="PANTHER" id="PTHR43617:SF2">
    <property type="entry name" value="UPF0039 PROTEIN SLL0451"/>
    <property type="match status" value="1"/>
</dbReference>
<keyword evidence="3" id="KW-1185">Reference proteome</keyword>
<dbReference type="InterPro" id="IPR016181">
    <property type="entry name" value="Acyl_CoA_acyltransferase"/>
</dbReference>
<dbReference type="EMBL" id="ANOH01000182">
    <property type="protein sequence ID" value="EMI55981.1"/>
    <property type="molecule type" value="Genomic_DNA"/>
</dbReference>
<reference evidence="2 3" key="1">
    <citation type="journal article" date="2013" name="Mar. Genomics">
        <title>Expression of sulfatases in Rhodopirellula baltica and the diversity of sulfatases in the genus Rhodopirellula.</title>
        <authorList>
            <person name="Wegner C.E."/>
            <person name="Richter-Heitmann T."/>
            <person name="Klindworth A."/>
            <person name="Klockow C."/>
            <person name="Richter M."/>
            <person name="Achstetter T."/>
            <person name="Glockner F.O."/>
            <person name="Harder J."/>
        </authorList>
    </citation>
    <scope>NUCLEOTIDE SEQUENCE [LARGE SCALE GENOMIC DNA]</scope>
    <source>
        <strain evidence="2 3">SM41</strain>
    </source>
</reference>
<accession>M5UDP9</accession>
<feature type="domain" description="N-acetyltransferase" evidence="1">
    <location>
        <begin position="3"/>
        <end position="149"/>
    </location>
</feature>